<dbReference type="AlphaFoldDB" id="A0A8R1DLQ7"/>
<dbReference type="Proteomes" id="UP000005237">
    <property type="component" value="Unassembled WGS sequence"/>
</dbReference>
<comment type="similarity">
    <text evidence="1">Belongs to the nuclear hormone receptor family.</text>
</comment>
<dbReference type="EnsemblMetazoa" id="CJA05530.1">
    <property type="protein sequence ID" value="CJA05530.1"/>
    <property type="gene ID" value="WBGene00124734"/>
</dbReference>
<evidence type="ECO:0000256" key="2">
    <source>
        <dbReference type="ARBA" id="ARBA00023015"/>
    </source>
</evidence>
<evidence type="ECO:0000256" key="5">
    <source>
        <dbReference type="SAM" id="MobiDB-lite"/>
    </source>
</evidence>
<accession>A0A8R1DLQ7</accession>
<evidence type="ECO:0000256" key="4">
    <source>
        <dbReference type="ARBA" id="ARBA00023170"/>
    </source>
</evidence>
<dbReference type="PANTHER" id="PTHR45886:SF14">
    <property type="entry name" value="NUCLEAR HORMONE RECEPTOR FAMILY-RELATED"/>
    <property type="match status" value="1"/>
</dbReference>
<reference evidence="7" key="2">
    <citation type="submission" date="2022-06" db="UniProtKB">
        <authorList>
            <consortium name="EnsemblMetazoa"/>
        </authorList>
    </citation>
    <scope>IDENTIFICATION</scope>
    <source>
        <strain evidence="7">DF5081</strain>
    </source>
</reference>
<reference evidence="8" key="1">
    <citation type="submission" date="2010-08" db="EMBL/GenBank/DDBJ databases">
        <authorList>
            <consortium name="Caenorhabditis japonica Sequencing Consortium"/>
            <person name="Wilson R.K."/>
        </authorList>
    </citation>
    <scope>NUCLEOTIDE SEQUENCE [LARGE SCALE GENOMIC DNA]</scope>
    <source>
        <strain evidence="8">DF5081</strain>
    </source>
</reference>
<evidence type="ECO:0000256" key="1">
    <source>
        <dbReference type="ARBA" id="ARBA00005993"/>
    </source>
</evidence>
<dbReference type="InterPro" id="IPR000536">
    <property type="entry name" value="Nucl_hrmn_rcpt_lig-bd"/>
</dbReference>
<dbReference type="SUPFAM" id="SSF48508">
    <property type="entry name" value="Nuclear receptor ligand-binding domain"/>
    <property type="match status" value="1"/>
</dbReference>
<proteinExistence type="inferred from homology"/>
<feature type="region of interest" description="Disordered" evidence="5">
    <location>
        <begin position="1"/>
        <end position="22"/>
    </location>
</feature>
<dbReference type="SMART" id="SM00430">
    <property type="entry name" value="HOLI"/>
    <property type="match status" value="1"/>
</dbReference>
<keyword evidence="2" id="KW-0805">Transcription regulation</keyword>
<dbReference type="PROSITE" id="PS51843">
    <property type="entry name" value="NR_LBD"/>
    <property type="match status" value="1"/>
</dbReference>
<dbReference type="Gene3D" id="1.10.565.10">
    <property type="entry name" value="Retinoid X Receptor"/>
    <property type="match status" value="1"/>
</dbReference>
<evidence type="ECO:0000313" key="8">
    <source>
        <dbReference type="Proteomes" id="UP000005237"/>
    </source>
</evidence>
<sequence length="292" mass="33440">MRHRPSSESTDDGGTTQDPAPTTSLVLVTQDHVDSACLQKLYCLRQTWSRLYSVINICEDASFRDLVLDGSKLGVYSRPQAIDWEDTKNKLKPWATLGVLLTVEVCKTMDVYNELLLSDRALLLKNVAFKSYHLTIAFDSYQNKKGRIFSPVGGEVFPSMMFSIMPCYEVIMELLVTCVEPLIRLQLSEQEYMLLNMILICNPGIRGMSPGGQDTLSRHQKYYSRILLKHCLLQDPRHGPSRFSALLTINQCLERQVAITQRLAAMLRKHWNPNYCLPRILREACRMEDIYV</sequence>
<keyword evidence="4" id="KW-0675">Receptor</keyword>
<feature type="domain" description="NR LBD" evidence="6">
    <location>
        <begin position="59"/>
        <end position="292"/>
    </location>
</feature>
<keyword evidence="3" id="KW-0804">Transcription</keyword>
<name>A0A8R1DLQ7_CAEJA</name>
<evidence type="ECO:0000313" key="7">
    <source>
        <dbReference type="EnsemblMetazoa" id="CJA05530.1"/>
    </source>
</evidence>
<evidence type="ECO:0000256" key="3">
    <source>
        <dbReference type="ARBA" id="ARBA00023163"/>
    </source>
</evidence>
<dbReference type="PANTHER" id="PTHR45886">
    <property type="entry name" value="NUCLEAR HORMONE RECEPTOR FAMILY-RELATED-RELATED"/>
    <property type="match status" value="1"/>
</dbReference>
<keyword evidence="8" id="KW-1185">Reference proteome</keyword>
<organism evidence="7 8">
    <name type="scientific">Caenorhabditis japonica</name>
    <dbReference type="NCBI Taxonomy" id="281687"/>
    <lineage>
        <taxon>Eukaryota</taxon>
        <taxon>Metazoa</taxon>
        <taxon>Ecdysozoa</taxon>
        <taxon>Nematoda</taxon>
        <taxon>Chromadorea</taxon>
        <taxon>Rhabditida</taxon>
        <taxon>Rhabditina</taxon>
        <taxon>Rhabditomorpha</taxon>
        <taxon>Rhabditoidea</taxon>
        <taxon>Rhabditidae</taxon>
        <taxon>Peloderinae</taxon>
        <taxon>Caenorhabditis</taxon>
    </lineage>
</organism>
<dbReference type="Pfam" id="PF00104">
    <property type="entry name" value="Hormone_recep"/>
    <property type="match status" value="1"/>
</dbReference>
<protein>
    <submittedName>
        <fullName evidence="7">NR LBD domain-containing protein</fullName>
    </submittedName>
</protein>
<dbReference type="InterPro" id="IPR035500">
    <property type="entry name" value="NHR-like_dom_sf"/>
</dbReference>
<evidence type="ECO:0000259" key="6">
    <source>
        <dbReference type="PROSITE" id="PS51843"/>
    </source>
</evidence>
<feature type="compositionally biased region" description="Polar residues" evidence="5">
    <location>
        <begin position="12"/>
        <end position="22"/>
    </location>
</feature>